<evidence type="ECO:0000256" key="1">
    <source>
        <dbReference type="ARBA" id="ARBA00008848"/>
    </source>
</evidence>
<gene>
    <name evidence="6" type="ORF">G210_2379</name>
</gene>
<dbReference type="Gene3D" id="2.160.20.70">
    <property type="match status" value="1"/>
</dbReference>
<accession>M3JY15</accession>
<dbReference type="InterPro" id="IPR002744">
    <property type="entry name" value="MIP18-like"/>
</dbReference>
<comment type="similarity">
    <text evidence="1">Belongs to the TBCC family.</text>
</comment>
<protein>
    <submittedName>
        <fullName evidence="6">Protein FAM96B</fullName>
    </submittedName>
</protein>
<dbReference type="PANTHER" id="PTHR12377:SF0">
    <property type="entry name" value="CYTOSOLIC IRON-SULFUR ASSEMBLY COMPONENT 2B"/>
    <property type="match status" value="1"/>
</dbReference>
<feature type="region of interest" description="Disordered" evidence="4">
    <location>
        <begin position="1"/>
        <end position="68"/>
    </location>
</feature>
<dbReference type="OrthoDB" id="2746at2759"/>
<keyword evidence="3" id="KW-0159">Chromosome partition</keyword>
<dbReference type="STRING" id="1245528.M3JY15"/>
<dbReference type="EMBL" id="AOGT01001623">
    <property type="protein sequence ID" value="EMG47319.1"/>
    <property type="molecule type" value="Genomic_DNA"/>
</dbReference>
<dbReference type="InterPro" id="IPR016098">
    <property type="entry name" value="CAP/MinC_C"/>
</dbReference>
<evidence type="ECO:0000256" key="3">
    <source>
        <dbReference type="ARBA" id="ARBA00022829"/>
    </source>
</evidence>
<dbReference type="eggNOG" id="KOG3381">
    <property type="taxonomic scope" value="Eukaryota"/>
</dbReference>
<keyword evidence="7" id="KW-1185">Reference proteome</keyword>
<dbReference type="Gene3D" id="3.30.300.130">
    <property type="entry name" value="Fe-S cluster assembly (FSCA)"/>
    <property type="match status" value="1"/>
</dbReference>
<feature type="compositionally biased region" description="Acidic residues" evidence="4">
    <location>
        <begin position="54"/>
        <end position="68"/>
    </location>
</feature>
<dbReference type="AlphaFoldDB" id="M3JY15"/>
<evidence type="ECO:0000256" key="4">
    <source>
        <dbReference type="SAM" id="MobiDB-lite"/>
    </source>
</evidence>
<evidence type="ECO:0000256" key="2">
    <source>
        <dbReference type="ARBA" id="ARBA00010381"/>
    </source>
</evidence>
<feature type="domain" description="C-CAP/cofactor C-like" evidence="5">
    <location>
        <begin position="269"/>
        <end position="406"/>
    </location>
</feature>
<evidence type="ECO:0000259" key="5">
    <source>
        <dbReference type="PROSITE" id="PS51329"/>
    </source>
</evidence>
<dbReference type="InterPro" id="IPR034904">
    <property type="entry name" value="FSCA_dom_sf"/>
</dbReference>
<evidence type="ECO:0000313" key="6">
    <source>
        <dbReference type="EMBL" id="EMG47319.1"/>
    </source>
</evidence>
<dbReference type="GO" id="GO:0007059">
    <property type="term" value="P:chromosome segregation"/>
    <property type="evidence" value="ECO:0007669"/>
    <property type="project" value="UniProtKB-KW"/>
</dbReference>
<dbReference type="GO" id="GO:0051604">
    <property type="term" value="P:protein maturation"/>
    <property type="evidence" value="ECO:0007669"/>
    <property type="project" value="InterPro"/>
</dbReference>
<feature type="compositionally biased region" description="Basic and acidic residues" evidence="4">
    <location>
        <begin position="22"/>
        <end position="35"/>
    </location>
</feature>
<feature type="compositionally biased region" description="Polar residues" evidence="4">
    <location>
        <begin position="271"/>
        <end position="291"/>
    </location>
</feature>
<dbReference type="InterPro" id="IPR012945">
    <property type="entry name" value="Tubulin-bd_cofactor_C_dom"/>
</dbReference>
<dbReference type="Proteomes" id="UP000011777">
    <property type="component" value="Unassembled WGS sequence"/>
</dbReference>
<dbReference type="Gene3D" id="6.10.250.1280">
    <property type="match status" value="1"/>
</dbReference>
<dbReference type="HOGENOM" id="CLU_653800_0_0_1"/>
<sequence length="420" mass="46528">MSDPINANPTIIDVTNLPTRLSTDDKTTSRNKELVSELTSLSLLNPDESAESRSEEEEEDSDTEDYDPIDEQEIFDLIATISDPEHPLTLAQLAVVNLKDIKVTTNPAGISEVLIKITPTITHCSLATLIGLGIRARLDRSLPARYRIRILIKEGAHQSENQVNKQLNDKERVAAACENEQLLNVISQMLSTNQTMDFDILSSIVSCTSKEDLHAIQSHLKTINTDDTNQPTYIQKKNAEKMKKLNDLLSSKTNQLSKKRFAFQGDPIPPSSTTDKLTTHNETQPSTSENVPRTIIDQEEYLITETGHALITNFTNSIIKTGNPPSSIHLENGTGSTCDLTCSGPIFINNVRDSTLIISCHQARLHHVYDCTVIVKHVANNRIIIENCHGLKVSPGVEIDDFNHPVKNGGVTNPNIEWIT</sequence>
<proteinExistence type="inferred from homology"/>
<evidence type="ECO:0000313" key="7">
    <source>
        <dbReference type="Proteomes" id="UP000011777"/>
    </source>
</evidence>
<comment type="similarity">
    <text evidence="2">Belongs to the MIP18 family.</text>
</comment>
<dbReference type="SUPFAM" id="SSF117916">
    <property type="entry name" value="Fe-S cluster assembly (FSCA) domain-like"/>
    <property type="match status" value="1"/>
</dbReference>
<dbReference type="InterPro" id="IPR039796">
    <property type="entry name" value="MIP18"/>
</dbReference>
<dbReference type="InterPro" id="IPR017901">
    <property type="entry name" value="C-CAP_CF_C-like"/>
</dbReference>
<reference evidence="6 7" key="1">
    <citation type="submission" date="2013-02" db="EMBL/GenBank/DDBJ databases">
        <title>Genome sequence of Candida maltosa Xu316, a potential industrial strain for xylitol and ethanol production.</title>
        <authorList>
            <person name="Yu J."/>
            <person name="Wang Q."/>
            <person name="Geng X."/>
            <person name="Bao W."/>
            <person name="He P."/>
            <person name="Cai J."/>
        </authorList>
    </citation>
    <scope>NUCLEOTIDE SEQUENCE [LARGE SCALE GENOMIC DNA]</scope>
    <source>
        <strain evidence="7">Xu316</strain>
    </source>
</reference>
<dbReference type="Pfam" id="PF07986">
    <property type="entry name" value="TBCC"/>
    <property type="match status" value="1"/>
</dbReference>
<organism evidence="6 7">
    <name type="scientific">Candida maltosa (strain Xu316)</name>
    <name type="common">Yeast</name>
    <dbReference type="NCBI Taxonomy" id="1245528"/>
    <lineage>
        <taxon>Eukaryota</taxon>
        <taxon>Fungi</taxon>
        <taxon>Dikarya</taxon>
        <taxon>Ascomycota</taxon>
        <taxon>Saccharomycotina</taxon>
        <taxon>Pichiomycetes</taxon>
        <taxon>Debaryomycetaceae</taxon>
        <taxon>Candida/Lodderomyces clade</taxon>
        <taxon>Candida</taxon>
    </lineage>
</organism>
<dbReference type="FunFam" id="3.30.300.130:FF:000004">
    <property type="entry name" value="cytosolic iron-sulfur assembly component 2A"/>
    <property type="match status" value="1"/>
</dbReference>
<feature type="region of interest" description="Disordered" evidence="4">
    <location>
        <begin position="260"/>
        <end position="294"/>
    </location>
</feature>
<dbReference type="PANTHER" id="PTHR12377">
    <property type="entry name" value="CYTOSOLIC IRON-SULFUR ASSEMBLY COMPONENT 2B-RELATED"/>
    <property type="match status" value="1"/>
</dbReference>
<name>M3JY15_CANMX</name>
<dbReference type="Pfam" id="PF01883">
    <property type="entry name" value="FeS_assembly_P"/>
    <property type="match status" value="1"/>
</dbReference>
<comment type="caution">
    <text evidence="6">The sequence shown here is derived from an EMBL/GenBank/DDBJ whole genome shotgun (WGS) entry which is preliminary data.</text>
</comment>
<dbReference type="PROSITE" id="PS51329">
    <property type="entry name" value="C_CAP_COFACTOR_C"/>
    <property type="match status" value="1"/>
</dbReference>